<dbReference type="Gene3D" id="3.30.450.20">
    <property type="entry name" value="PAS domain"/>
    <property type="match status" value="5"/>
</dbReference>
<dbReference type="SUPFAM" id="SSF47384">
    <property type="entry name" value="Homodimeric domain of signal transducing histidine kinase"/>
    <property type="match status" value="1"/>
</dbReference>
<feature type="domain" description="PAS" evidence="8">
    <location>
        <begin position="278"/>
        <end position="349"/>
    </location>
</feature>
<evidence type="ECO:0000256" key="6">
    <source>
        <dbReference type="SAM" id="Coils"/>
    </source>
</evidence>
<protein>
    <recommendedName>
        <fullName evidence="2">histidine kinase</fullName>
        <ecNumber evidence="2">2.7.13.3</ecNumber>
    </recommendedName>
</protein>
<evidence type="ECO:0000256" key="1">
    <source>
        <dbReference type="ARBA" id="ARBA00000085"/>
    </source>
</evidence>
<gene>
    <name evidence="10" type="ORF">SAMN06269250_4226</name>
</gene>
<comment type="catalytic activity">
    <reaction evidence="1">
        <text>ATP + protein L-histidine = ADP + protein N-phospho-L-histidine.</text>
        <dbReference type="EC" id="2.7.13.3"/>
    </reaction>
</comment>
<accession>A0A286GBF2</accession>
<dbReference type="InterPro" id="IPR003661">
    <property type="entry name" value="HisK_dim/P_dom"/>
</dbReference>
<dbReference type="InterPro" id="IPR036097">
    <property type="entry name" value="HisK_dim/P_sf"/>
</dbReference>
<dbReference type="CDD" id="cd00130">
    <property type="entry name" value="PAS"/>
    <property type="match status" value="4"/>
</dbReference>
<evidence type="ECO:0000256" key="4">
    <source>
        <dbReference type="ARBA" id="ARBA00022679"/>
    </source>
</evidence>
<dbReference type="Pfam" id="PF00989">
    <property type="entry name" value="PAS"/>
    <property type="match status" value="1"/>
</dbReference>
<evidence type="ECO:0000259" key="7">
    <source>
        <dbReference type="PROSITE" id="PS50109"/>
    </source>
</evidence>
<evidence type="ECO:0000313" key="10">
    <source>
        <dbReference type="EMBL" id="SOD92853.1"/>
    </source>
</evidence>
<feature type="domain" description="PAC" evidence="9">
    <location>
        <begin position="623"/>
        <end position="675"/>
    </location>
</feature>
<dbReference type="PROSITE" id="PS50109">
    <property type="entry name" value="HIS_KIN"/>
    <property type="match status" value="1"/>
</dbReference>
<dbReference type="Pfam" id="PF13426">
    <property type="entry name" value="PAS_9"/>
    <property type="match status" value="1"/>
</dbReference>
<dbReference type="SMART" id="SM00086">
    <property type="entry name" value="PAC"/>
    <property type="match status" value="4"/>
</dbReference>
<dbReference type="InterPro" id="IPR035965">
    <property type="entry name" value="PAS-like_dom_sf"/>
</dbReference>
<evidence type="ECO:0000256" key="5">
    <source>
        <dbReference type="ARBA" id="ARBA00022777"/>
    </source>
</evidence>
<evidence type="ECO:0000256" key="3">
    <source>
        <dbReference type="ARBA" id="ARBA00022553"/>
    </source>
</evidence>
<feature type="domain" description="PAS" evidence="8">
    <location>
        <begin position="549"/>
        <end position="619"/>
    </location>
</feature>
<dbReference type="PANTHER" id="PTHR43304:SF1">
    <property type="entry name" value="PAC DOMAIN-CONTAINING PROTEIN"/>
    <property type="match status" value="1"/>
</dbReference>
<dbReference type="InterPro" id="IPR036890">
    <property type="entry name" value="HATPase_C_sf"/>
</dbReference>
<dbReference type="Proteomes" id="UP000219452">
    <property type="component" value="Unassembled WGS sequence"/>
</dbReference>
<evidence type="ECO:0000313" key="11">
    <source>
        <dbReference type="Proteomes" id="UP000219452"/>
    </source>
</evidence>
<keyword evidence="6" id="KW-0175">Coiled coil</keyword>
<evidence type="ECO:0000259" key="8">
    <source>
        <dbReference type="PROSITE" id="PS50112"/>
    </source>
</evidence>
<dbReference type="InterPro" id="IPR005467">
    <property type="entry name" value="His_kinase_dom"/>
</dbReference>
<dbReference type="InterPro" id="IPR000014">
    <property type="entry name" value="PAS"/>
</dbReference>
<dbReference type="AlphaFoldDB" id="A0A286GBF2"/>
<dbReference type="OrthoDB" id="9124519at2"/>
<dbReference type="PROSITE" id="PS50113">
    <property type="entry name" value="PAC"/>
    <property type="match status" value="4"/>
</dbReference>
<keyword evidence="5" id="KW-0418">Kinase</keyword>
<dbReference type="SMART" id="SM00388">
    <property type="entry name" value="HisKA"/>
    <property type="match status" value="1"/>
</dbReference>
<dbReference type="EC" id="2.7.13.3" evidence="2"/>
<dbReference type="PROSITE" id="PS50112">
    <property type="entry name" value="PAS"/>
    <property type="match status" value="3"/>
</dbReference>
<dbReference type="EMBL" id="OCNH01000003">
    <property type="protein sequence ID" value="SOD92853.1"/>
    <property type="molecule type" value="Genomic_DNA"/>
</dbReference>
<sequence>MITLPEPWFDTLSLGIAYLKPVQNQDHLSTTFQCQQVNTTLAQVLSTTIDQLLEQPLDPFVFWVPQNEWKEQLLTVYRTGEALKQYVKFPHTNRWFQACTVRGDDQLVFSLQPVVSMPGEQSTDLPISTLQETNQLLQAVIQTSPTGLALLRPIWQAGTIVDFRYVLNNPQSAVITGLPQETMLGNRLSVLFPHLLANGVFDTMVRVVLTGTSQRFEILDELPSGAFWGDFTLVRVGSDVLFSVQDITHLKQIEEQLRQANRELEQRVAERTSQVRQLSAFQRAILTHAGLGITATDTKGIIQLVNPAMEALTGYGADELIDKVTPGFLRDPSVHQQQLDQLKETLNDQSLVGEDVVTAYATQHNFIRRENTLLTKDGRRIPVLATVSGLYDDQDDLMGFVDIATDISPLKTVEAALIQAQQRSQLAIKAGKLGIWEWNLATDNLELEVHFSSYFNTPEQAGFYRIGQVLQLTHPADLPYLKQALLEIKRGKRVLDIEFRIILPTTQAIHFLKVDGLLTHSETGSVPQVVGVVADRTTLRQSQLALEESEHRYRTLVNSMKEAVFQTDTAGLWTYLNPAWETITGFSVQESLGKLFLDYVLAEDQEHNQQLFEPMITRQKAYCRHEVRYIHKSGGYRWVEVFSQVTLNEQDELTGTTGTLTDITDRKQTEEILRDSEQRFREIAENVDELYWIRDLHSPKFLYMNPSFEKFSGVSVAELYQNPLIFADFIHEDDRAVILAAFMNNEPGTDFQFRVRHLNGTLRWLSARVFLLTDEAGRPMRRLGVASDITAVIEKEQILEESLAKERALNVLKSQFIATASHQFRTPLMAISSSVELIRYYTSLSTAPSSPVLINKHADSILRQVTSLDELIVDTLTLSKIEEGKVATDLEEIDVVSLCQELVGATFSDRSDGRQVELSSVGLPVSIQSDKTLLSHVLLNLLSNAFKYSTWNPRLTIRFCHTNVTLAIQDKGFGIPAKDLPFLFGKFFRASNVGQIKGTGLGLAICKEYVDLLGGTIDVESTEGVGTTFLITLRGGSELN</sequence>
<feature type="coiled-coil region" evidence="6">
    <location>
        <begin position="247"/>
        <end position="274"/>
    </location>
</feature>
<keyword evidence="11" id="KW-1185">Reference proteome</keyword>
<dbReference type="SMART" id="SM00091">
    <property type="entry name" value="PAS"/>
    <property type="match status" value="5"/>
</dbReference>
<dbReference type="PANTHER" id="PTHR43304">
    <property type="entry name" value="PHYTOCHROME-LIKE PROTEIN CPH1"/>
    <property type="match status" value="1"/>
</dbReference>
<keyword evidence="4" id="KW-0808">Transferase</keyword>
<dbReference type="InterPro" id="IPR013767">
    <property type="entry name" value="PAS_fold"/>
</dbReference>
<feature type="domain" description="Histidine kinase" evidence="7">
    <location>
        <begin position="819"/>
        <end position="1037"/>
    </location>
</feature>
<evidence type="ECO:0000259" key="9">
    <source>
        <dbReference type="PROSITE" id="PS50113"/>
    </source>
</evidence>
<dbReference type="RefSeq" id="WP_097128064.1">
    <property type="nucleotide sequence ID" value="NZ_OCNH01000003.1"/>
</dbReference>
<reference evidence="11" key="1">
    <citation type="submission" date="2017-09" db="EMBL/GenBank/DDBJ databases">
        <authorList>
            <person name="Varghese N."/>
            <person name="Submissions S."/>
        </authorList>
    </citation>
    <scope>NUCLEOTIDE SEQUENCE [LARGE SCALE GENOMIC DNA]</scope>
    <source>
        <strain evidence="11">DSM 29961</strain>
    </source>
</reference>
<dbReference type="InterPro" id="IPR000700">
    <property type="entry name" value="PAS-assoc_C"/>
</dbReference>
<dbReference type="SUPFAM" id="SSF55785">
    <property type="entry name" value="PYP-like sensor domain (PAS domain)"/>
    <property type="match status" value="5"/>
</dbReference>
<proteinExistence type="predicted"/>
<dbReference type="InterPro" id="IPR013655">
    <property type="entry name" value="PAS_fold_3"/>
</dbReference>
<feature type="domain" description="PAC" evidence="9">
    <location>
        <begin position="367"/>
        <end position="419"/>
    </location>
</feature>
<dbReference type="CDD" id="cd00075">
    <property type="entry name" value="HATPase"/>
    <property type="match status" value="1"/>
</dbReference>
<dbReference type="InterPro" id="IPR001610">
    <property type="entry name" value="PAC"/>
</dbReference>
<organism evidence="10 11">
    <name type="scientific">Spirosoma fluviale</name>
    <dbReference type="NCBI Taxonomy" id="1597977"/>
    <lineage>
        <taxon>Bacteria</taxon>
        <taxon>Pseudomonadati</taxon>
        <taxon>Bacteroidota</taxon>
        <taxon>Cytophagia</taxon>
        <taxon>Cytophagales</taxon>
        <taxon>Cytophagaceae</taxon>
        <taxon>Spirosoma</taxon>
    </lineage>
</organism>
<dbReference type="InterPro" id="IPR052162">
    <property type="entry name" value="Sensor_kinase/Photoreceptor"/>
</dbReference>
<dbReference type="InterPro" id="IPR004358">
    <property type="entry name" value="Sig_transdc_His_kin-like_C"/>
</dbReference>
<dbReference type="SUPFAM" id="SSF55874">
    <property type="entry name" value="ATPase domain of HSP90 chaperone/DNA topoisomerase II/histidine kinase"/>
    <property type="match status" value="1"/>
</dbReference>
<evidence type="ECO:0000256" key="2">
    <source>
        <dbReference type="ARBA" id="ARBA00012438"/>
    </source>
</evidence>
<dbReference type="GO" id="GO:0000155">
    <property type="term" value="F:phosphorelay sensor kinase activity"/>
    <property type="evidence" value="ECO:0007669"/>
    <property type="project" value="InterPro"/>
</dbReference>
<feature type="domain" description="PAS" evidence="8">
    <location>
        <begin position="676"/>
        <end position="738"/>
    </location>
</feature>
<dbReference type="Pfam" id="PF00512">
    <property type="entry name" value="HisKA"/>
    <property type="match status" value="1"/>
</dbReference>
<dbReference type="SMART" id="SM00387">
    <property type="entry name" value="HATPase_c"/>
    <property type="match status" value="1"/>
</dbReference>
<keyword evidence="3" id="KW-0597">Phosphoprotein</keyword>
<feature type="domain" description="PAC" evidence="9">
    <location>
        <begin position="749"/>
        <end position="801"/>
    </location>
</feature>
<dbReference type="Pfam" id="PF08447">
    <property type="entry name" value="PAS_3"/>
    <property type="match status" value="1"/>
</dbReference>
<dbReference type="GO" id="GO:0006355">
    <property type="term" value="P:regulation of DNA-templated transcription"/>
    <property type="evidence" value="ECO:0007669"/>
    <property type="project" value="InterPro"/>
</dbReference>
<dbReference type="PRINTS" id="PR00344">
    <property type="entry name" value="BCTRLSENSOR"/>
</dbReference>
<dbReference type="Gene3D" id="1.10.287.130">
    <property type="match status" value="1"/>
</dbReference>
<feature type="domain" description="PAC" evidence="9">
    <location>
        <begin position="495"/>
        <end position="548"/>
    </location>
</feature>
<name>A0A286GBF2_9BACT</name>
<dbReference type="CDD" id="cd00082">
    <property type="entry name" value="HisKA"/>
    <property type="match status" value="1"/>
</dbReference>
<dbReference type="Pfam" id="PF02518">
    <property type="entry name" value="HATPase_c"/>
    <property type="match status" value="1"/>
</dbReference>
<dbReference type="Gene3D" id="3.30.565.10">
    <property type="entry name" value="Histidine kinase-like ATPase, C-terminal domain"/>
    <property type="match status" value="1"/>
</dbReference>
<dbReference type="InterPro" id="IPR003594">
    <property type="entry name" value="HATPase_dom"/>
</dbReference>
<dbReference type="NCBIfam" id="TIGR00229">
    <property type="entry name" value="sensory_box"/>
    <property type="match status" value="3"/>
</dbReference>